<keyword evidence="6" id="KW-0732">Signal</keyword>
<evidence type="ECO:0000256" key="2">
    <source>
        <dbReference type="ARBA" id="ARBA00023180"/>
    </source>
</evidence>
<dbReference type="PANTHER" id="PTHR48071">
    <property type="entry name" value="SRCR DOMAIN-CONTAINING PROTEIN"/>
    <property type="match status" value="1"/>
</dbReference>
<evidence type="ECO:0000259" key="7">
    <source>
        <dbReference type="PROSITE" id="PS50287"/>
    </source>
</evidence>
<feature type="signal peptide" evidence="6">
    <location>
        <begin position="1"/>
        <end position="24"/>
    </location>
</feature>
<evidence type="ECO:0000256" key="5">
    <source>
        <dbReference type="SAM" id="Phobius"/>
    </source>
</evidence>
<evidence type="ECO:0000256" key="6">
    <source>
        <dbReference type="SAM" id="SignalP"/>
    </source>
</evidence>
<feature type="disulfide bond" evidence="3">
    <location>
        <begin position="55"/>
        <end position="119"/>
    </location>
</feature>
<feature type="region of interest" description="Disordered" evidence="4">
    <location>
        <begin position="414"/>
        <end position="515"/>
    </location>
</feature>
<accession>A0A7M7N8S9</accession>
<feature type="region of interest" description="Disordered" evidence="4">
    <location>
        <begin position="297"/>
        <end position="329"/>
    </location>
</feature>
<feature type="disulfide bond" evidence="3">
    <location>
        <begin position="68"/>
        <end position="129"/>
    </location>
</feature>
<keyword evidence="2" id="KW-0325">Glycoprotein</keyword>
<evidence type="ECO:0000256" key="1">
    <source>
        <dbReference type="ARBA" id="ARBA00023157"/>
    </source>
</evidence>
<dbReference type="InParanoid" id="A0A7M7N8S9"/>
<dbReference type="InterPro" id="IPR001190">
    <property type="entry name" value="SRCR"/>
</dbReference>
<protein>
    <recommendedName>
        <fullName evidence="7">SRCR domain-containing protein</fullName>
    </recommendedName>
</protein>
<feature type="domain" description="SRCR" evidence="7">
    <location>
        <begin position="30"/>
        <end position="130"/>
    </location>
</feature>
<dbReference type="SUPFAM" id="SSF56487">
    <property type="entry name" value="SRCR-like"/>
    <property type="match status" value="2"/>
</dbReference>
<keyword evidence="5" id="KW-0812">Transmembrane</keyword>
<evidence type="ECO:0000313" key="9">
    <source>
        <dbReference type="Proteomes" id="UP000007110"/>
    </source>
</evidence>
<dbReference type="PRINTS" id="PR00258">
    <property type="entry name" value="SPERACTRCPTR"/>
</dbReference>
<name>A0A7M7N8S9_STRPU</name>
<dbReference type="PROSITE" id="PS00420">
    <property type="entry name" value="SRCR_1"/>
    <property type="match status" value="1"/>
</dbReference>
<evidence type="ECO:0000256" key="4">
    <source>
        <dbReference type="SAM" id="MobiDB-lite"/>
    </source>
</evidence>
<dbReference type="RefSeq" id="XP_030832190.1">
    <property type="nucleotide sequence ID" value="XM_030976330.1"/>
</dbReference>
<dbReference type="PANTHER" id="PTHR48071:SF28">
    <property type="entry name" value="SRCR DOMAIN-CONTAINING PROTEIN"/>
    <property type="match status" value="1"/>
</dbReference>
<dbReference type="KEGG" id="spu:105437479"/>
<evidence type="ECO:0000256" key="3">
    <source>
        <dbReference type="PROSITE-ProRule" id="PRU00196"/>
    </source>
</evidence>
<organism evidence="8 9">
    <name type="scientific">Strongylocentrotus purpuratus</name>
    <name type="common">Purple sea urchin</name>
    <dbReference type="NCBI Taxonomy" id="7668"/>
    <lineage>
        <taxon>Eukaryota</taxon>
        <taxon>Metazoa</taxon>
        <taxon>Echinodermata</taxon>
        <taxon>Eleutherozoa</taxon>
        <taxon>Echinozoa</taxon>
        <taxon>Echinoidea</taxon>
        <taxon>Euechinoidea</taxon>
        <taxon>Echinacea</taxon>
        <taxon>Camarodonta</taxon>
        <taxon>Echinidea</taxon>
        <taxon>Strongylocentrotidae</taxon>
        <taxon>Strongylocentrotus</taxon>
    </lineage>
</organism>
<feature type="domain" description="SRCR" evidence="7">
    <location>
        <begin position="136"/>
        <end position="237"/>
    </location>
</feature>
<feature type="compositionally biased region" description="Polar residues" evidence="4">
    <location>
        <begin position="305"/>
        <end position="320"/>
    </location>
</feature>
<keyword evidence="9" id="KW-1185">Reference proteome</keyword>
<feature type="transmembrane region" description="Helical" evidence="5">
    <location>
        <begin position="249"/>
        <end position="270"/>
    </location>
</feature>
<sequence>MAKPSRSTIWCILFFTLWPRCIQTQRDGDVRLMNGGQSSRGRVEVYDGLGWTSVCDDYWDNVDAMVVCRQLGYSTDGAIARYSAYYGMGSGYISLDNVKCYGNEESLKSCPSSSMPSNCKHTEDAGVDCVSKEGDVRLVDGSSRNEGRVEIYHDNEWGTICDSRWDDDDAAVVCRQVGFPTDHATAVSDAYFGRGSGRIVLENIRCFGTESSLSSCLSSDWYPRFCLHFDDAGVICGQTESRSTGISSVLIGFLSFAGLVMLIVLVAIIIRIKRGNKLTCSLWSRIRHVAENMRNPVSFHDESRNSTQVDQDSHHSNLTPNDPPPEYPLTVQLNEHRSSYNEETPIHVTNISLNVNFDNQQILLFPSNRHISSPPPYSLSSADASSTLSSGLMISPPPYSASSVHHPFIQDNEIEQSNSRRSRSIPDMHSSNTEQRGIITPSSYSTDNNACPPPYIDHASHHSRSSDDNYDYDHVPPSTPHRTSMIPSDEQTSPISSRTSEQPPPYSPWSISTFV</sequence>
<keyword evidence="1 3" id="KW-1015">Disulfide bond</keyword>
<feature type="disulfide bond" evidence="3">
    <location>
        <begin position="100"/>
        <end position="110"/>
    </location>
</feature>
<dbReference type="GeneID" id="105437479"/>
<reference evidence="9" key="1">
    <citation type="submission" date="2015-02" db="EMBL/GenBank/DDBJ databases">
        <title>Genome sequencing for Strongylocentrotus purpuratus.</title>
        <authorList>
            <person name="Murali S."/>
            <person name="Liu Y."/>
            <person name="Vee V."/>
            <person name="English A."/>
            <person name="Wang M."/>
            <person name="Skinner E."/>
            <person name="Han Y."/>
            <person name="Muzny D.M."/>
            <person name="Worley K.C."/>
            <person name="Gibbs R.A."/>
        </authorList>
    </citation>
    <scope>NUCLEOTIDE SEQUENCE</scope>
</reference>
<dbReference type="Gene3D" id="3.10.250.10">
    <property type="entry name" value="SRCR-like domain"/>
    <property type="match status" value="2"/>
</dbReference>
<keyword evidence="5" id="KW-0472">Membrane</keyword>
<dbReference type="SMART" id="SM00202">
    <property type="entry name" value="SR"/>
    <property type="match status" value="2"/>
</dbReference>
<feature type="disulfide bond" evidence="3">
    <location>
        <begin position="206"/>
        <end position="216"/>
    </location>
</feature>
<proteinExistence type="predicted"/>
<feature type="chain" id="PRO_5029761238" description="SRCR domain-containing protein" evidence="6">
    <location>
        <begin position="25"/>
        <end position="515"/>
    </location>
</feature>
<feature type="compositionally biased region" description="Polar residues" evidence="4">
    <location>
        <begin position="480"/>
        <end position="501"/>
    </location>
</feature>
<feature type="compositionally biased region" description="Polar residues" evidence="4">
    <location>
        <begin position="429"/>
        <end position="449"/>
    </location>
</feature>
<comment type="caution">
    <text evidence="3">Lacks conserved residue(s) required for the propagation of feature annotation.</text>
</comment>
<evidence type="ECO:0000313" key="8">
    <source>
        <dbReference type="EnsemblMetazoa" id="XP_030832190"/>
    </source>
</evidence>
<dbReference type="InterPro" id="IPR036772">
    <property type="entry name" value="SRCR-like_dom_sf"/>
</dbReference>
<dbReference type="FunFam" id="3.10.250.10:FF:000011">
    <property type="entry name" value="Scavenger receptor class A member 5"/>
    <property type="match status" value="2"/>
</dbReference>
<dbReference type="OMA" id="TICDSRW"/>
<reference evidence="8" key="2">
    <citation type="submission" date="2021-01" db="UniProtKB">
        <authorList>
            <consortium name="EnsemblMetazoa"/>
        </authorList>
    </citation>
    <scope>IDENTIFICATION</scope>
</reference>
<dbReference type="Proteomes" id="UP000007110">
    <property type="component" value="Unassembled WGS sequence"/>
</dbReference>
<dbReference type="PROSITE" id="PS50287">
    <property type="entry name" value="SRCR_2"/>
    <property type="match status" value="2"/>
</dbReference>
<keyword evidence="5" id="KW-1133">Transmembrane helix</keyword>
<dbReference type="AlphaFoldDB" id="A0A7M7N8S9"/>
<feature type="compositionally biased region" description="Basic and acidic residues" evidence="4">
    <location>
        <begin position="458"/>
        <end position="474"/>
    </location>
</feature>
<dbReference type="EnsemblMetazoa" id="XM_030976330">
    <property type="protein sequence ID" value="XP_030832190"/>
    <property type="gene ID" value="LOC105437479"/>
</dbReference>
<dbReference type="Pfam" id="PF00530">
    <property type="entry name" value="SRCR"/>
    <property type="match status" value="2"/>
</dbReference>
<dbReference type="OrthoDB" id="536948at2759"/>
<dbReference type="GO" id="GO:0016020">
    <property type="term" value="C:membrane"/>
    <property type="evidence" value="ECO:0007669"/>
    <property type="project" value="InterPro"/>
</dbReference>